<accession>A0A378QE93</accession>
<sequence>MQQSLWQRLKREFIKTFIRGDEIPFDNGFIPGRFHEQSRAEKCLAWVKANAVLITTLSAVLAVMIGFVSLLVSLFK</sequence>
<dbReference type="RefSeq" id="WP_115247179.1">
    <property type="nucleotide sequence ID" value="NZ_UGQC01000001.1"/>
</dbReference>
<reference evidence="2 3" key="1">
    <citation type="submission" date="2018-06" db="EMBL/GenBank/DDBJ databases">
        <authorList>
            <consortium name="Pathogen Informatics"/>
            <person name="Doyle S."/>
        </authorList>
    </citation>
    <scope>NUCLEOTIDE SEQUENCE [LARGE SCALE GENOMIC DNA]</scope>
    <source>
        <strain evidence="2 3">NCTC7911</strain>
    </source>
</reference>
<feature type="transmembrane region" description="Helical" evidence="1">
    <location>
        <begin position="51"/>
        <end position="75"/>
    </location>
</feature>
<evidence type="ECO:0000256" key="1">
    <source>
        <dbReference type="SAM" id="Phobius"/>
    </source>
</evidence>
<protein>
    <submittedName>
        <fullName evidence="2">Uncharacterized protein</fullName>
    </submittedName>
</protein>
<keyword evidence="1" id="KW-0812">Transmembrane</keyword>
<dbReference type="EMBL" id="UGQC01000001">
    <property type="protein sequence ID" value="STY99078.1"/>
    <property type="molecule type" value="Genomic_DNA"/>
</dbReference>
<evidence type="ECO:0000313" key="3">
    <source>
        <dbReference type="Proteomes" id="UP000254107"/>
    </source>
</evidence>
<proteinExistence type="predicted"/>
<keyword evidence="1" id="KW-1133">Transmembrane helix</keyword>
<name>A0A378QE93_MORLA</name>
<gene>
    <name evidence="2" type="ORF">NCTC7911_00446</name>
</gene>
<dbReference type="GeneID" id="302269110"/>
<dbReference type="AlphaFoldDB" id="A0A378QE93"/>
<organism evidence="2 3">
    <name type="scientific">Moraxella lacunata</name>
    <dbReference type="NCBI Taxonomy" id="477"/>
    <lineage>
        <taxon>Bacteria</taxon>
        <taxon>Pseudomonadati</taxon>
        <taxon>Pseudomonadota</taxon>
        <taxon>Gammaproteobacteria</taxon>
        <taxon>Moraxellales</taxon>
        <taxon>Moraxellaceae</taxon>
        <taxon>Moraxella</taxon>
    </lineage>
</organism>
<keyword evidence="1" id="KW-0472">Membrane</keyword>
<keyword evidence="3" id="KW-1185">Reference proteome</keyword>
<dbReference type="Proteomes" id="UP000254107">
    <property type="component" value="Unassembled WGS sequence"/>
</dbReference>
<evidence type="ECO:0000313" key="2">
    <source>
        <dbReference type="EMBL" id="STY99078.1"/>
    </source>
</evidence>